<evidence type="ECO:0000256" key="2">
    <source>
        <dbReference type="ARBA" id="ARBA00022670"/>
    </source>
</evidence>
<dbReference type="PROSITE" id="PS01302">
    <property type="entry name" value="UPF0758"/>
    <property type="match status" value="1"/>
</dbReference>
<name>A0ABR5Q815_9LACO</name>
<comment type="caution">
    <text evidence="9">The sequence shown here is derived from an EMBL/GenBank/DDBJ whole genome shotgun (WGS) entry which is preliminary data.</text>
</comment>
<dbReference type="Proteomes" id="UP000051884">
    <property type="component" value="Unassembled WGS sequence"/>
</dbReference>
<dbReference type="SUPFAM" id="SSF102712">
    <property type="entry name" value="JAB1/MPN domain"/>
    <property type="match status" value="1"/>
</dbReference>
<dbReference type="InterPro" id="IPR001405">
    <property type="entry name" value="UPF0758"/>
</dbReference>
<evidence type="ECO:0000256" key="4">
    <source>
        <dbReference type="ARBA" id="ARBA00022801"/>
    </source>
</evidence>
<dbReference type="CDD" id="cd08071">
    <property type="entry name" value="MPN_DUF2466"/>
    <property type="match status" value="1"/>
</dbReference>
<dbReference type="InterPro" id="IPR020891">
    <property type="entry name" value="UPF0758_CS"/>
</dbReference>
<keyword evidence="3" id="KW-0479">Metal-binding</keyword>
<dbReference type="Gene3D" id="3.40.140.10">
    <property type="entry name" value="Cytidine Deaminase, domain 2"/>
    <property type="match status" value="1"/>
</dbReference>
<keyword evidence="2" id="KW-0645">Protease</keyword>
<evidence type="ECO:0000259" key="8">
    <source>
        <dbReference type="PROSITE" id="PS50249"/>
    </source>
</evidence>
<evidence type="ECO:0000256" key="1">
    <source>
        <dbReference type="ARBA" id="ARBA00010243"/>
    </source>
</evidence>
<dbReference type="NCBIfam" id="TIGR00608">
    <property type="entry name" value="radc"/>
    <property type="match status" value="1"/>
</dbReference>
<feature type="domain" description="MPN" evidence="8">
    <location>
        <begin position="94"/>
        <end position="216"/>
    </location>
</feature>
<dbReference type="PANTHER" id="PTHR30471">
    <property type="entry name" value="DNA REPAIR PROTEIN RADC"/>
    <property type="match status" value="1"/>
</dbReference>
<keyword evidence="5" id="KW-0862">Zinc</keyword>
<accession>A0ABR5Q815</accession>
<keyword evidence="6" id="KW-0482">Metalloprotease</keyword>
<evidence type="ECO:0000256" key="6">
    <source>
        <dbReference type="ARBA" id="ARBA00023049"/>
    </source>
</evidence>
<dbReference type="PROSITE" id="PS50249">
    <property type="entry name" value="MPN"/>
    <property type="match status" value="1"/>
</dbReference>
<evidence type="ECO:0000313" key="9">
    <source>
        <dbReference type="EMBL" id="KRO10547.1"/>
    </source>
</evidence>
<protein>
    <submittedName>
        <fullName evidence="9">DNA repair protein</fullName>
    </submittedName>
</protein>
<keyword evidence="10" id="KW-1185">Reference proteome</keyword>
<keyword evidence="4" id="KW-0378">Hydrolase</keyword>
<dbReference type="InterPro" id="IPR037518">
    <property type="entry name" value="MPN"/>
</dbReference>
<comment type="similarity">
    <text evidence="1 7">Belongs to the UPF0758 family.</text>
</comment>
<sequence length="219" mass="24912">MRGEIMDYQNNLKALDDHELLTAFFNYQDQSNQHGLELGTNFWNMFPTFADYKLAQRSQKEQMVLTAGKRFLQLMIGIEIGQRIASAPRPLLGKIFSSQQVGENLIAEFRNDQQESLCLLCLDVKHRIISQQVIFKGTLTTCPVHPGEIFAIALERHAETILVAHNHPSGMVEPSKNDIEFTKRLDQCGQLMGINLLDSFVIGQQDYLSMREANLIETD</sequence>
<evidence type="ECO:0000313" key="10">
    <source>
        <dbReference type="Proteomes" id="UP000051884"/>
    </source>
</evidence>
<dbReference type="EMBL" id="JQCH01000004">
    <property type="protein sequence ID" value="KRO10547.1"/>
    <property type="molecule type" value="Genomic_DNA"/>
</dbReference>
<dbReference type="Pfam" id="PF04002">
    <property type="entry name" value="RadC"/>
    <property type="match status" value="1"/>
</dbReference>
<evidence type="ECO:0000256" key="7">
    <source>
        <dbReference type="RuleBase" id="RU003797"/>
    </source>
</evidence>
<organism evidence="9 10">
    <name type="scientific">Paucilactobacillus hokkaidonensis</name>
    <dbReference type="NCBI Taxonomy" id="1193095"/>
    <lineage>
        <taxon>Bacteria</taxon>
        <taxon>Bacillati</taxon>
        <taxon>Bacillota</taxon>
        <taxon>Bacilli</taxon>
        <taxon>Lactobacillales</taxon>
        <taxon>Lactobacillaceae</taxon>
        <taxon>Paucilactobacillus</taxon>
    </lineage>
</organism>
<dbReference type="PANTHER" id="PTHR30471:SF3">
    <property type="entry name" value="UPF0758 PROTEIN YEES-RELATED"/>
    <property type="match status" value="1"/>
</dbReference>
<evidence type="ECO:0000256" key="3">
    <source>
        <dbReference type="ARBA" id="ARBA00022723"/>
    </source>
</evidence>
<evidence type="ECO:0000256" key="5">
    <source>
        <dbReference type="ARBA" id="ARBA00022833"/>
    </source>
</evidence>
<gene>
    <name evidence="9" type="ORF">IV59_GL001644</name>
</gene>
<reference evidence="9 10" key="1">
    <citation type="journal article" date="2015" name="Genome Announc.">
        <title>Expanding the biotechnology potential of lactobacilli through comparative genomics of 213 strains and associated genera.</title>
        <authorList>
            <person name="Sun Z."/>
            <person name="Harris H.M."/>
            <person name="McCann A."/>
            <person name="Guo C."/>
            <person name="Argimon S."/>
            <person name="Zhang W."/>
            <person name="Yang X."/>
            <person name="Jeffery I.B."/>
            <person name="Cooney J.C."/>
            <person name="Kagawa T.F."/>
            <person name="Liu W."/>
            <person name="Song Y."/>
            <person name="Salvetti E."/>
            <person name="Wrobel A."/>
            <person name="Rasinkangas P."/>
            <person name="Parkhill J."/>
            <person name="Rea M.C."/>
            <person name="O'Sullivan O."/>
            <person name="Ritari J."/>
            <person name="Douillard F.P."/>
            <person name="Paul Ross R."/>
            <person name="Yang R."/>
            <person name="Briner A.E."/>
            <person name="Felis G.E."/>
            <person name="de Vos W.M."/>
            <person name="Barrangou R."/>
            <person name="Klaenhammer T.R."/>
            <person name="Caufield P.W."/>
            <person name="Cui Y."/>
            <person name="Zhang H."/>
            <person name="O'Toole P.W."/>
        </authorList>
    </citation>
    <scope>NUCLEOTIDE SEQUENCE [LARGE SCALE GENOMIC DNA]</scope>
    <source>
        <strain evidence="9 10">DSM 26202</strain>
    </source>
</reference>
<dbReference type="InterPro" id="IPR025657">
    <property type="entry name" value="RadC_JAB"/>
</dbReference>
<proteinExistence type="inferred from homology"/>